<dbReference type="PATRIC" id="fig|2754.20.peg.2185"/>
<dbReference type="STRING" id="2754.EH55_06965"/>
<dbReference type="GO" id="GO:0008168">
    <property type="term" value="F:methyltransferase activity"/>
    <property type="evidence" value="ECO:0007669"/>
    <property type="project" value="UniProtKB-KW"/>
</dbReference>
<evidence type="ECO:0000313" key="1">
    <source>
        <dbReference type="EMBL" id="KEJ91709.1"/>
    </source>
</evidence>
<evidence type="ECO:0000313" key="2">
    <source>
        <dbReference type="Proteomes" id="UP000027665"/>
    </source>
</evidence>
<dbReference type="CDD" id="cd02440">
    <property type="entry name" value="AdoMet_MTases"/>
    <property type="match status" value="1"/>
</dbReference>
<keyword evidence="2" id="KW-1185">Reference proteome</keyword>
<dbReference type="Proteomes" id="UP000027665">
    <property type="component" value="Unassembled WGS sequence"/>
</dbReference>
<sequence>MPKILDACCGAKMFWFDRENPDVVYMDERRLETTLCDGRTLIIEPDVVGDFRRMPFPDGTFSLVVFDPPHLVKAGAKSWLALKYGVLGNDWREDLRKGFAECFRVLRPDGVLVFKWSEAQVPLKEILPLAGHKALFGERRSRKHWVVFMKGDEEK</sequence>
<dbReference type="eggNOG" id="COG1092">
    <property type="taxonomic scope" value="Bacteria"/>
</dbReference>
<dbReference type="AlphaFoldDB" id="A0A073IPN1"/>
<dbReference type="SUPFAM" id="SSF53335">
    <property type="entry name" value="S-adenosyl-L-methionine-dependent methyltransferases"/>
    <property type="match status" value="1"/>
</dbReference>
<comment type="caution">
    <text evidence="1">The sequence shown here is derived from an EMBL/GenBank/DDBJ whole genome shotgun (WGS) entry which is preliminary data.</text>
</comment>
<reference evidence="1 2" key="1">
    <citation type="submission" date="2014-04" db="EMBL/GenBank/DDBJ databases">
        <title>Draft Genome Sequence of Synergistes jonesii.</title>
        <authorList>
            <person name="Coil D.A."/>
            <person name="Eisen J.A."/>
            <person name="Holland-Moritz H.E."/>
        </authorList>
    </citation>
    <scope>NUCLEOTIDE SEQUENCE [LARGE SCALE GENOMIC DNA]</scope>
    <source>
        <strain evidence="1 2">78-1</strain>
    </source>
</reference>
<organism evidence="1 2">
    <name type="scientific">Synergistes jonesii</name>
    <dbReference type="NCBI Taxonomy" id="2754"/>
    <lineage>
        <taxon>Bacteria</taxon>
        <taxon>Thermotogati</taxon>
        <taxon>Synergistota</taxon>
        <taxon>Synergistia</taxon>
        <taxon>Synergistales</taxon>
        <taxon>Synergistaceae</taxon>
        <taxon>Synergistes</taxon>
    </lineage>
</organism>
<dbReference type="Gene3D" id="3.40.50.150">
    <property type="entry name" value="Vaccinia Virus protein VP39"/>
    <property type="match status" value="1"/>
</dbReference>
<dbReference type="RefSeq" id="WP_037977000.1">
    <property type="nucleotide sequence ID" value="NZ_JMKI01000037.1"/>
</dbReference>
<dbReference type="GeneID" id="90983999"/>
<gene>
    <name evidence="1" type="ORF">EH55_06965</name>
</gene>
<keyword evidence="1" id="KW-0808">Transferase</keyword>
<dbReference type="OrthoDB" id="8781114at2"/>
<proteinExistence type="predicted"/>
<accession>A0A073IPN1</accession>
<dbReference type="GO" id="GO:0032259">
    <property type="term" value="P:methylation"/>
    <property type="evidence" value="ECO:0007669"/>
    <property type="project" value="UniProtKB-KW"/>
</dbReference>
<dbReference type="InterPro" id="IPR029063">
    <property type="entry name" value="SAM-dependent_MTases_sf"/>
</dbReference>
<dbReference type="EMBL" id="JMKI01000037">
    <property type="protein sequence ID" value="KEJ91709.1"/>
    <property type="molecule type" value="Genomic_DNA"/>
</dbReference>
<protein>
    <submittedName>
        <fullName evidence="1">Methyltransferase</fullName>
    </submittedName>
</protein>
<keyword evidence="1" id="KW-0489">Methyltransferase</keyword>
<name>A0A073IPN1_9BACT</name>